<evidence type="ECO:0000313" key="2">
    <source>
        <dbReference type="Proteomes" id="UP000185829"/>
    </source>
</evidence>
<reference evidence="1 2" key="1">
    <citation type="submission" date="2017-01" db="EMBL/GenBank/DDBJ databases">
        <authorList>
            <person name="Varghese N."/>
            <person name="Submissions S."/>
        </authorList>
    </citation>
    <scope>NUCLEOTIDE SEQUENCE [LARGE SCALE GENOMIC DNA]</scope>
    <source>
        <strain evidence="1 2">RUG2-6</strain>
    </source>
</reference>
<protein>
    <submittedName>
        <fullName evidence="1">Uncharacterized protein</fullName>
    </submittedName>
</protein>
<name>A0A9X8R8Q4_9BACI</name>
<gene>
    <name evidence="1" type="ORF">SAMN05878482_10311</name>
</gene>
<sequence>MGGFAWEVKDMQLLGDFIPAIGKHGLGGRGYEEHEQEWNKYI</sequence>
<dbReference type="EMBL" id="FTMX01000003">
    <property type="protein sequence ID" value="SIR20933.1"/>
    <property type="molecule type" value="Genomic_DNA"/>
</dbReference>
<comment type="caution">
    <text evidence="1">The sequence shown here is derived from an EMBL/GenBank/DDBJ whole genome shotgun (WGS) entry which is preliminary data.</text>
</comment>
<organism evidence="1 2">
    <name type="scientific">Peribacillus simplex</name>
    <dbReference type="NCBI Taxonomy" id="1478"/>
    <lineage>
        <taxon>Bacteria</taxon>
        <taxon>Bacillati</taxon>
        <taxon>Bacillota</taxon>
        <taxon>Bacilli</taxon>
        <taxon>Bacillales</taxon>
        <taxon>Bacillaceae</taxon>
        <taxon>Peribacillus</taxon>
    </lineage>
</organism>
<dbReference type="Proteomes" id="UP000185829">
    <property type="component" value="Unassembled WGS sequence"/>
</dbReference>
<accession>A0A9X8R8Q4</accession>
<dbReference type="RefSeq" id="WP_260320836.1">
    <property type="nucleotide sequence ID" value="NZ_FTMX01000003.1"/>
</dbReference>
<dbReference type="AlphaFoldDB" id="A0A9X8R8Q4"/>
<proteinExistence type="predicted"/>
<evidence type="ECO:0000313" key="1">
    <source>
        <dbReference type="EMBL" id="SIR20933.1"/>
    </source>
</evidence>